<reference evidence="1" key="1">
    <citation type="submission" date="2013-01" db="EMBL/GenBank/DDBJ databases">
        <title>Genome assembly of Mariniradius saccharolyticus AK6.</title>
        <authorList>
            <person name="Vaidya B."/>
            <person name="Khatri I."/>
            <person name="Tanuku N.R.S."/>
            <person name="Subramanian S."/>
            <person name="Pinnaka A."/>
        </authorList>
    </citation>
    <scope>NUCLEOTIDE SEQUENCE [LARGE SCALE GENOMIC DNA]</scope>
    <source>
        <strain evidence="1">AK6</strain>
    </source>
</reference>
<dbReference type="AlphaFoldDB" id="M7Y6F7"/>
<dbReference type="Proteomes" id="UP000010953">
    <property type="component" value="Unassembled WGS sequence"/>
</dbReference>
<keyword evidence="2" id="KW-1185">Reference proteome</keyword>
<dbReference type="EMBL" id="AMZY02000011">
    <property type="protein sequence ID" value="EMS32816.1"/>
    <property type="molecule type" value="Genomic_DNA"/>
</dbReference>
<protein>
    <submittedName>
        <fullName evidence="1">Uncharacterized protein</fullName>
    </submittedName>
</protein>
<dbReference type="InParanoid" id="M7Y6F7"/>
<dbReference type="STRING" id="1239962.C943_00822"/>
<comment type="caution">
    <text evidence="1">The sequence shown here is derived from an EMBL/GenBank/DDBJ whole genome shotgun (WGS) entry which is preliminary data.</text>
</comment>
<proteinExistence type="predicted"/>
<organism evidence="1 2">
    <name type="scientific">Mariniradius saccharolyticus AK6</name>
    <dbReference type="NCBI Taxonomy" id="1239962"/>
    <lineage>
        <taxon>Bacteria</taxon>
        <taxon>Pseudomonadati</taxon>
        <taxon>Bacteroidota</taxon>
        <taxon>Cytophagia</taxon>
        <taxon>Cytophagales</taxon>
        <taxon>Cyclobacteriaceae</taxon>
        <taxon>Mariniradius</taxon>
    </lineage>
</organism>
<gene>
    <name evidence="1" type="ORF">C943_00822</name>
</gene>
<evidence type="ECO:0000313" key="1">
    <source>
        <dbReference type="EMBL" id="EMS32816.1"/>
    </source>
</evidence>
<evidence type="ECO:0000313" key="2">
    <source>
        <dbReference type="Proteomes" id="UP000010953"/>
    </source>
</evidence>
<sequence length="54" mass="6278">MKLVKPNEKKKFDGAFERLCLQACLTSLQLESQFFAFGRNTIEVGRPKTHFFLN</sequence>
<accession>M7Y6F7</accession>
<name>M7Y6F7_9BACT</name>